<evidence type="ECO:0000313" key="1">
    <source>
        <dbReference type="EMBL" id="MFB9065971.1"/>
    </source>
</evidence>
<evidence type="ECO:0008006" key="3">
    <source>
        <dbReference type="Google" id="ProtNLM"/>
    </source>
</evidence>
<keyword evidence="2" id="KW-1185">Reference proteome</keyword>
<gene>
    <name evidence="1" type="ORF">ACFFUQ_18285</name>
</gene>
<dbReference type="EMBL" id="JBHMEX010000058">
    <property type="protein sequence ID" value="MFB9065971.1"/>
    <property type="molecule type" value="Genomic_DNA"/>
</dbReference>
<comment type="caution">
    <text evidence="1">The sequence shown here is derived from an EMBL/GenBank/DDBJ whole genome shotgun (WGS) entry which is preliminary data.</text>
</comment>
<name>A0ABV5FR16_9FLAO</name>
<accession>A0ABV5FR16</accession>
<sequence>MKTSTTHITKPSSNLLQLVRKIQADKEVRQEDLKANWSKFFPKKE</sequence>
<dbReference type="Proteomes" id="UP001589589">
    <property type="component" value="Unassembled WGS sequence"/>
</dbReference>
<proteinExistence type="predicted"/>
<dbReference type="RefSeq" id="WP_290259957.1">
    <property type="nucleotide sequence ID" value="NZ_JAUFQQ010000003.1"/>
</dbReference>
<protein>
    <recommendedName>
        <fullName evidence="3">DUF721 domain-containing protein</fullName>
    </recommendedName>
</protein>
<evidence type="ECO:0000313" key="2">
    <source>
        <dbReference type="Proteomes" id="UP001589589"/>
    </source>
</evidence>
<reference evidence="1 2" key="1">
    <citation type="submission" date="2024-09" db="EMBL/GenBank/DDBJ databases">
        <authorList>
            <person name="Sun Q."/>
            <person name="Mori K."/>
        </authorList>
    </citation>
    <scope>NUCLEOTIDE SEQUENCE [LARGE SCALE GENOMIC DNA]</scope>
    <source>
        <strain evidence="1 2">CECT 7908</strain>
    </source>
</reference>
<organism evidence="1 2">
    <name type="scientific">Flavobacterium branchiarum</name>
    <dbReference type="NCBI Taxonomy" id="1114870"/>
    <lineage>
        <taxon>Bacteria</taxon>
        <taxon>Pseudomonadati</taxon>
        <taxon>Bacteroidota</taxon>
        <taxon>Flavobacteriia</taxon>
        <taxon>Flavobacteriales</taxon>
        <taxon>Flavobacteriaceae</taxon>
        <taxon>Flavobacterium</taxon>
    </lineage>
</organism>